<dbReference type="GO" id="GO:0016491">
    <property type="term" value="F:oxidoreductase activity"/>
    <property type="evidence" value="ECO:0007669"/>
    <property type="project" value="UniProtKB-KW"/>
</dbReference>
<dbReference type="PANTHER" id="PTHR43818">
    <property type="entry name" value="BCDNA.GH03377"/>
    <property type="match status" value="1"/>
</dbReference>
<evidence type="ECO:0000313" key="4">
    <source>
        <dbReference type="EMBL" id="QJW88002.1"/>
    </source>
</evidence>
<keyword evidence="1" id="KW-0560">Oxidoreductase</keyword>
<dbReference type="Gene3D" id="3.30.360.10">
    <property type="entry name" value="Dihydrodipicolinate Reductase, domain 2"/>
    <property type="match status" value="1"/>
</dbReference>
<dbReference type="GO" id="GO:0000166">
    <property type="term" value="F:nucleotide binding"/>
    <property type="evidence" value="ECO:0007669"/>
    <property type="project" value="InterPro"/>
</dbReference>
<accession>A0A6M5Y5M7</accession>
<dbReference type="SUPFAM" id="SSF55347">
    <property type="entry name" value="Glyceraldehyde-3-phosphate dehydrogenase-like, C-terminal domain"/>
    <property type="match status" value="1"/>
</dbReference>
<dbReference type="Pfam" id="PF22725">
    <property type="entry name" value="GFO_IDH_MocA_C3"/>
    <property type="match status" value="1"/>
</dbReference>
<dbReference type="PANTHER" id="PTHR43818:SF11">
    <property type="entry name" value="BCDNA.GH03377"/>
    <property type="match status" value="1"/>
</dbReference>
<evidence type="ECO:0000313" key="5">
    <source>
        <dbReference type="Proteomes" id="UP000502756"/>
    </source>
</evidence>
<feature type="domain" description="GFO/IDH/MocA-like oxidoreductase" evidence="3">
    <location>
        <begin position="135"/>
        <end position="258"/>
    </location>
</feature>
<dbReference type="AlphaFoldDB" id="A0A6M5Y5M7"/>
<dbReference type="InterPro" id="IPR055170">
    <property type="entry name" value="GFO_IDH_MocA-like_dom"/>
</dbReference>
<evidence type="ECO:0000259" key="3">
    <source>
        <dbReference type="Pfam" id="PF22725"/>
    </source>
</evidence>
<feature type="domain" description="Gfo/Idh/MocA-like oxidoreductase N-terminal" evidence="2">
    <location>
        <begin position="9"/>
        <end position="127"/>
    </location>
</feature>
<proteinExistence type="predicted"/>
<dbReference type="Proteomes" id="UP000502756">
    <property type="component" value="Chromosome"/>
</dbReference>
<keyword evidence="5" id="KW-1185">Reference proteome</keyword>
<gene>
    <name evidence="4" type="ORF">HNV11_00745</name>
</gene>
<organism evidence="4 5">
    <name type="scientific">Spirosoma taeanense</name>
    <dbReference type="NCBI Taxonomy" id="2735870"/>
    <lineage>
        <taxon>Bacteria</taxon>
        <taxon>Pseudomonadati</taxon>
        <taxon>Bacteroidota</taxon>
        <taxon>Cytophagia</taxon>
        <taxon>Cytophagales</taxon>
        <taxon>Cytophagaceae</taxon>
        <taxon>Spirosoma</taxon>
    </lineage>
</organism>
<name>A0A6M5Y5M7_9BACT</name>
<dbReference type="InterPro" id="IPR000683">
    <property type="entry name" value="Gfo/Idh/MocA-like_OxRdtase_N"/>
</dbReference>
<dbReference type="KEGG" id="stae:HNV11_00745"/>
<protein>
    <submittedName>
        <fullName evidence="4">Gfo/Idh/MocA family oxidoreductase</fullName>
    </submittedName>
</protein>
<dbReference type="InterPro" id="IPR036291">
    <property type="entry name" value="NAD(P)-bd_dom_sf"/>
</dbReference>
<dbReference type="Pfam" id="PF01408">
    <property type="entry name" value="GFO_IDH_MocA"/>
    <property type="match status" value="1"/>
</dbReference>
<dbReference type="EMBL" id="CP053435">
    <property type="protein sequence ID" value="QJW88002.1"/>
    <property type="molecule type" value="Genomic_DNA"/>
</dbReference>
<dbReference type="Gene3D" id="3.40.50.720">
    <property type="entry name" value="NAD(P)-binding Rossmann-like Domain"/>
    <property type="match status" value="1"/>
</dbReference>
<evidence type="ECO:0000259" key="2">
    <source>
        <dbReference type="Pfam" id="PF01408"/>
    </source>
</evidence>
<dbReference type="InterPro" id="IPR050463">
    <property type="entry name" value="Gfo/Idh/MocA_oxidrdct_glycsds"/>
</dbReference>
<dbReference type="SUPFAM" id="SSF51735">
    <property type="entry name" value="NAD(P)-binding Rossmann-fold domains"/>
    <property type="match status" value="1"/>
</dbReference>
<evidence type="ECO:0000256" key="1">
    <source>
        <dbReference type="ARBA" id="ARBA00023002"/>
    </source>
</evidence>
<reference evidence="4 5" key="1">
    <citation type="submission" date="2020-05" db="EMBL/GenBank/DDBJ databases">
        <title>Genome sequencing of Spirosoma sp. TS118.</title>
        <authorList>
            <person name="Lee J.-H."/>
            <person name="Jeong S."/>
            <person name="Zhao L."/>
            <person name="Jung J.-H."/>
            <person name="Kim M.-K."/>
            <person name="Lim S."/>
        </authorList>
    </citation>
    <scope>NUCLEOTIDE SEQUENCE [LARGE SCALE GENOMIC DNA]</scope>
    <source>
        <strain evidence="4 5">TS118</strain>
    </source>
</reference>
<sequence>MSKMSKQPIRTVIVGLGKMGLSHLAILNAHPSFNIVGICDTSGIVLEAFKQHSVFECFTDYRKMIDRVAPEAIIIATPTKFHYEMAKYALDKGLHVFLEKPFSLQLHEGEELVRMAEAKQVVTQVGYHNRFIGVFREVKRLIDQQAIGEVYHFVAECYGPVVIRQKEGTWRSNPTEGGGCLFDYASHIIDLLQYVLGPVSKLDSGSLKKIYSLQVEDAVYASLQLTSGVSGHLSVNWSDETYRKISPQMTIMGKEGKIVADAQELKIYFKGKPKLAEYEKGWNVKYVTDLTPSVGFYLRGEEYSAQIDYFAACIQERNTRGISTFSTALKTDRVLSLLKQYTA</sequence>